<dbReference type="PANTHER" id="PTHR10000:SF8">
    <property type="entry name" value="HAD SUPERFAMILY HYDROLASE-LIKE, TYPE 3"/>
    <property type="match status" value="1"/>
</dbReference>
<dbReference type="SFLD" id="SFLDG01144">
    <property type="entry name" value="C2.B.4:_PGP_Like"/>
    <property type="match status" value="1"/>
</dbReference>
<dbReference type="RefSeq" id="WP_209971046.1">
    <property type="nucleotide sequence ID" value="NZ_JAGGLB010000004.1"/>
</dbReference>
<dbReference type="Gene3D" id="3.40.50.1000">
    <property type="entry name" value="HAD superfamily/HAD-like"/>
    <property type="match status" value="1"/>
</dbReference>
<dbReference type="SFLD" id="SFLDS00003">
    <property type="entry name" value="Haloacid_Dehalogenase"/>
    <property type="match status" value="1"/>
</dbReference>
<dbReference type="InterPro" id="IPR036412">
    <property type="entry name" value="HAD-like_sf"/>
</dbReference>
<protein>
    <submittedName>
        <fullName evidence="1">Cof subfamily protein (Haloacid dehalogenase superfamily)</fullName>
    </submittedName>
</protein>
<dbReference type="NCBIfam" id="TIGR01484">
    <property type="entry name" value="HAD-SF-IIB"/>
    <property type="match status" value="1"/>
</dbReference>
<dbReference type="Gene3D" id="3.30.1240.10">
    <property type="match status" value="1"/>
</dbReference>
<gene>
    <name evidence="1" type="ORF">J2Z66_001861</name>
</gene>
<name>A0ABS4IRT2_9BACL</name>
<dbReference type="SUPFAM" id="SSF56784">
    <property type="entry name" value="HAD-like"/>
    <property type="match status" value="1"/>
</dbReference>
<dbReference type="NCBIfam" id="TIGR00099">
    <property type="entry name" value="Cof-subfamily"/>
    <property type="match status" value="1"/>
</dbReference>
<proteinExistence type="predicted"/>
<dbReference type="CDD" id="cd07516">
    <property type="entry name" value="HAD_Pase"/>
    <property type="match status" value="1"/>
</dbReference>
<dbReference type="EMBL" id="JAGGLB010000004">
    <property type="protein sequence ID" value="MBP1990263.1"/>
    <property type="molecule type" value="Genomic_DNA"/>
</dbReference>
<evidence type="ECO:0000313" key="2">
    <source>
        <dbReference type="Proteomes" id="UP001519287"/>
    </source>
</evidence>
<sequence>MYKLLAIDLDDTLLTDDLHITEGTKEAIEKAILQGVTVTFATGRSFPSASKIAEQIGLNVPIITYQGSLIKNLLDGEVLYERSVPAAAADLIYDYCEARNLHLQLYFDDKLYVKEYNEKVKDYVRLTNLPYFIADNFRELAKQPQTKMLIIDDPALLDQMAVELQVILQDQVHITKSKAHYLEFLHKEGNKGSAVTFLANHIGCEIDQVIAIGDSWNDREMLEAAGLGVAMGNALDELKAIAGYVTSSNNEEGVKHVIDKFILQK</sequence>
<dbReference type="InterPro" id="IPR006379">
    <property type="entry name" value="HAD-SF_hydro_IIB"/>
</dbReference>
<reference evidence="1 2" key="1">
    <citation type="submission" date="2021-03" db="EMBL/GenBank/DDBJ databases">
        <title>Genomic Encyclopedia of Type Strains, Phase IV (KMG-IV): sequencing the most valuable type-strain genomes for metagenomic binning, comparative biology and taxonomic classification.</title>
        <authorList>
            <person name="Goeker M."/>
        </authorList>
    </citation>
    <scope>NUCLEOTIDE SEQUENCE [LARGE SCALE GENOMIC DNA]</scope>
    <source>
        <strain evidence="1 2">DSM 26048</strain>
    </source>
</reference>
<accession>A0ABS4IRT2</accession>
<dbReference type="InterPro" id="IPR000150">
    <property type="entry name" value="Cof"/>
</dbReference>
<dbReference type="SFLD" id="SFLDG01140">
    <property type="entry name" value="C2.B:_Phosphomannomutase_and_P"/>
    <property type="match status" value="1"/>
</dbReference>
<comment type="caution">
    <text evidence="1">The sequence shown here is derived from an EMBL/GenBank/DDBJ whole genome shotgun (WGS) entry which is preliminary data.</text>
</comment>
<dbReference type="PROSITE" id="PS01229">
    <property type="entry name" value="COF_2"/>
    <property type="match status" value="1"/>
</dbReference>
<dbReference type="InterPro" id="IPR023214">
    <property type="entry name" value="HAD_sf"/>
</dbReference>
<organism evidence="1 2">
    <name type="scientific">Paenibacillus eucommiae</name>
    <dbReference type="NCBI Taxonomy" id="1355755"/>
    <lineage>
        <taxon>Bacteria</taxon>
        <taxon>Bacillati</taxon>
        <taxon>Bacillota</taxon>
        <taxon>Bacilli</taxon>
        <taxon>Bacillales</taxon>
        <taxon>Paenibacillaceae</taxon>
        <taxon>Paenibacillus</taxon>
    </lineage>
</organism>
<dbReference type="PANTHER" id="PTHR10000">
    <property type="entry name" value="PHOSPHOSERINE PHOSPHATASE"/>
    <property type="match status" value="1"/>
</dbReference>
<evidence type="ECO:0000313" key="1">
    <source>
        <dbReference type="EMBL" id="MBP1990263.1"/>
    </source>
</evidence>
<keyword evidence="2" id="KW-1185">Reference proteome</keyword>
<dbReference type="Proteomes" id="UP001519287">
    <property type="component" value="Unassembled WGS sequence"/>
</dbReference>
<dbReference type="Pfam" id="PF08282">
    <property type="entry name" value="Hydrolase_3"/>
    <property type="match status" value="1"/>
</dbReference>